<dbReference type="SMART" id="SM00421">
    <property type="entry name" value="HTH_LUXR"/>
    <property type="match status" value="1"/>
</dbReference>
<feature type="signal peptide" evidence="1">
    <location>
        <begin position="1"/>
        <end position="21"/>
    </location>
</feature>
<organism evidence="3 4">
    <name type="scientific">Mesorhizobium loti R88b</name>
    <dbReference type="NCBI Taxonomy" id="935548"/>
    <lineage>
        <taxon>Bacteria</taxon>
        <taxon>Pseudomonadati</taxon>
        <taxon>Pseudomonadota</taxon>
        <taxon>Alphaproteobacteria</taxon>
        <taxon>Hyphomicrobiales</taxon>
        <taxon>Phyllobacteriaceae</taxon>
        <taxon>Mesorhizobium</taxon>
    </lineage>
</organism>
<sequence length="395" mass="41901">MRSFCCSSARVVAMRSALSMAQLSELIGLIYDAAIDPSRWAVAIEEIRIALDFENAALNLQALPSGEVLLNVTSNMPQDYVDRIADYAVDVIDQWGGLAVLLALPLDQPAVMSRVNPEASTTNRYSLEWAKPRGLVDVMGLGLARDERGFGSLGLGRHESAEPIGEYEIEAARLLIPHLQRAATINRLLDMAAIARSTFQTVLDTLTAPIFLTTADLHVVHANPAAQDIVATAELLNIRNGVLSASVAAVSSALAVAVSQAAQDESAIDRKGLGVPIRWRDGSAGALHVLPLRPGRGAFDASVVAAVFVARADTPFVAPTALVAALFGLTPAEARVFEQIAAGRTVEETSDALDIGRSTVRTHLLRLFDKTGTRRQAELVQLAASLASPLAGMAS</sequence>
<evidence type="ECO:0000313" key="4">
    <source>
        <dbReference type="Proteomes" id="UP000503017"/>
    </source>
</evidence>
<feature type="chain" id="PRO_5026999758" evidence="1">
    <location>
        <begin position="22"/>
        <end position="395"/>
    </location>
</feature>
<dbReference type="AlphaFoldDB" id="A0A6M7WLW2"/>
<dbReference type="GO" id="GO:0006355">
    <property type="term" value="P:regulation of DNA-templated transcription"/>
    <property type="evidence" value="ECO:0007669"/>
    <property type="project" value="InterPro"/>
</dbReference>
<dbReference type="PRINTS" id="PR00038">
    <property type="entry name" value="HTHLUXR"/>
</dbReference>
<dbReference type="InterPro" id="IPR016032">
    <property type="entry name" value="Sig_transdc_resp-reg_C-effctor"/>
</dbReference>
<dbReference type="SUPFAM" id="SSF46894">
    <property type="entry name" value="C-terminal effector domain of the bipartite response regulators"/>
    <property type="match status" value="1"/>
</dbReference>
<gene>
    <name evidence="3" type="ORF">EB235_04920</name>
</gene>
<dbReference type="GO" id="GO:0003677">
    <property type="term" value="F:DNA binding"/>
    <property type="evidence" value="ECO:0007669"/>
    <property type="project" value="InterPro"/>
</dbReference>
<proteinExistence type="predicted"/>
<dbReference type="Gene3D" id="1.10.10.10">
    <property type="entry name" value="Winged helix-like DNA-binding domain superfamily/Winged helix DNA-binding domain"/>
    <property type="match status" value="1"/>
</dbReference>
<dbReference type="CDD" id="cd06170">
    <property type="entry name" value="LuxR_C_like"/>
    <property type="match status" value="1"/>
</dbReference>
<accession>A0A6M7WLW2</accession>
<evidence type="ECO:0000259" key="2">
    <source>
        <dbReference type="PROSITE" id="PS50043"/>
    </source>
</evidence>
<evidence type="ECO:0000256" key="1">
    <source>
        <dbReference type="SAM" id="SignalP"/>
    </source>
</evidence>
<evidence type="ECO:0000313" key="3">
    <source>
        <dbReference type="EMBL" id="QKD00914.1"/>
    </source>
</evidence>
<reference evidence="3 4" key="1">
    <citation type="submission" date="2018-10" db="EMBL/GenBank/DDBJ databases">
        <authorList>
            <person name="Perry B.J."/>
            <person name="Sullivan J.T."/>
            <person name="Murphy R.J.T."/>
            <person name="Ramsay J.P."/>
            <person name="Ronson C.W."/>
        </authorList>
    </citation>
    <scope>NUCLEOTIDE SEQUENCE [LARGE SCALE GENOMIC DNA]</scope>
    <source>
        <strain evidence="3 4">R88b</strain>
    </source>
</reference>
<keyword evidence="1" id="KW-0732">Signal</keyword>
<dbReference type="InterPro" id="IPR036388">
    <property type="entry name" value="WH-like_DNA-bd_sf"/>
</dbReference>
<dbReference type="EMBL" id="CP033367">
    <property type="protein sequence ID" value="QKD00914.1"/>
    <property type="molecule type" value="Genomic_DNA"/>
</dbReference>
<dbReference type="Pfam" id="PF00196">
    <property type="entry name" value="GerE"/>
    <property type="match status" value="1"/>
</dbReference>
<dbReference type="Proteomes" id="UP000503017">
    <property type="component" value="Chromosome"/>
</dbReference>
<dbReference type="InterPro" id="IPR000792">
    <property type="entry name" value="Tscrpt_reg_LuxR_C"/>
</dbReference>
<feature type="domain" description="HTH luxR-type" evidence="2">
    <location>
        <begin position="322"/>
        <end position="387"/>
    </location>
</feature>
<name>A0A6M7WLW2_RHILI</name>
<protein>
    <submittedName>
        <fullName evidence="3">LuxR family transcriptional regulator</fullName>
    </submittedName>
</protein>
<dbReference type="PROSITE" id="PS50043">
    <property type="entry name" value="HTH_LUXR_2"/>
    <property type="match status" value="1"/>
</dbReference>